<evidence type="ECO:0000313" key="2">
    <source>
        <dbReference type="EMBL" id="PNY79510.1"/>
    </source>
</evidence>
<dbReference type="OrthoDB" id="63271at2"/>
<name>A0A2K3USN1_9DEIO</name>
<keyword evidence="3" id="KW-1185">Reference proteome</keyword>
<dbReference type="PANTHER" id="PTHR46637">
    <property type="entry name" value="TIS1421-TRANSPOSASE PROTEIN A"/>
    <property type="match status" value="1"/>
</dbReference>
<protein>
    <recommendedName>
        <fullName evidence="1">Insertion element IS402-like domain-containing protein</fullName>
    </recommendedName>
</protein>
<dbReference type="InterPro" id="IPR052909">
    <property type="entry name" value="Transposase_6_like"/>
</dbReference>
<feature type="domain" description="Insertion element IS402-like" evidence="1">
    <location>
        <begin position="16"/>
        <end position="87"/>
    </location>
</feature>
<organism evidence="2 3">
    <name type="scientific">Deinococcus koreensis</name>
    <dbReference type="NCBI Taxonomy" id="2054903"/>
    <lineage>
        <taxon>Bacteria</taxon>
        <taxon>Thermotogati</taxon>
        <taxon>Deinococcota</taxon>
        <taxon>Deinococci</taxon>
        <taxon>Deinococcales</taxon>
        <taxon>Deinococcaceae</taxon>
        <taxon>Deinococcus</taxon>
    </lineage>
</organism>
<accession>A0A2K3USN1</accession>
<dbReference type="Proteomes" id="UP000236379">
    <property type="component" value="Unassembled WGS sequence"/>
</dbReference>
<dbReference type="AlphaFoldDB" id="A0A2K3USN1"/>
<dbReference type="Pfam" id="PF13340">
    <property type="entry name" value="DUF4096"/>
    <property type="match status" value="1"/>
</dbReference>
<comment type="caution">
    <text evidence="2">The sequence shown here is derived from an EMBL/GenBank/DDBJ whole genome shotgun (WGS) entry which is preliminary data.</text>
</comment>
<evidence type="ECO:0000259" key="1">
    <source>
        <dbReference type="Pfam" id="PF13340"/>
    </source>
</evidence>
<dbReference type="InterPro" id="IPR025161">
    <property type="entry name" value="IS402-like_dom"/>
</dbReference>
<reference evidence="2 3" key="1">
    <citation type="submission" date="2018-01" db="EMBL/GenBank/DDBJ databases">
        <title>Deinococcus koreensis sp. nov., a radiation-resistant bacterium isolated from river water.</title>
        <authorList>
            <person name="Choi A."/>
        </authorList>
    </citation>
    <scope>NUCLEOTIDE SEQUENCE [LARGE SCALE GENOMIC DNA]</scope>
    <source>
        <strain evidence="2 3">SJW1-2</strain>
    </source>
</reference>
<evidence type="ECO:0000313" key="3">
    <source>
        <dbReference type="Proteomes" id="UP000236379"/>
    </source>
</evidence>
<dbReference type="EMBL" id="PPPD01000003">
    <property type="protein sequence ID" value="PNY79510.1"/>
    <property type="molecule type" value="Genomic_DNA"/>
</dbReference>
<sequence>MMPLPVSSPAAPTHQLTDREWRGIERLLPLPSPRGRPFADRQSVMTGVVWQFLTSCPWRAVPRQYAPWQTCYHYRRELDRLGVWPEIVRALELVPGSLLTGTAGKPASADMGDGYRVELLRGTEEVE</sequence>
<proteinExistence type="predicted"/>
<gene>
    <name evidence="2" type="ORF">CVO96_18945</name>
</gene>
<dbReference type="PANTHER" id="PTHR46637:SF1">
    <property type="entry name" value="BLL5188 PROTEIN"/>
    <property type="match status" value="1"/>
</dbReference>